<evidence type="ECO:0000313" key="2">
    <source>
        <dbReference type="Proteomes" id="UP000748752"/>
    </source>
</evidence>
<proteinExistence type="predicted"/>
<keyword evidence="2" id="KW-1185">Reference proteome</keyword>
<protein>
    <submittedName>
        <fullName evidence="1">MerR family transcriptional regulator</fullName>
    </submittedName>
</protein>
<name>A0ABS1CGN2_9GAMM</name>
<dbReference type="EMBL" id="NRRV01000021">
    <property type="protein sequence ID" value="MBK1631069.1"/>
    <property type="molecule type" value="Genomic_DNA"/>
</dbReference>
<dbReference type="Pfam" id="PF13591">
    <property type="entry name" value="MerR_2"/>
    <property type="match status" value="1"/>
</dbReference>
<comment type="caution">
    <text evidence="1">The sequence shown here is derived from an EMBL/GenBank/DDBJ whole genome shotgun (WGS) entry which is preliminary data.</text>
</comment>
<dbReference type="RefSeq" id="WP_200236682.1">
    <property type="nucleotide sequence ID" value="NZ_NRRV01000021.1"/>
</dbReference>
<evidence type="ECO:0000313" key="1">
    <source>
        <dbReference type="EMBL" id="MBK1631069.1"/>
    </source>
</evidence>
<organism evidence="1 2">
    <name type="scientific">Thiohalocapsa halophila</name>
    <dbReference type="NCBI Taxonomy" id="69359"/>
    <lineage>
        <taxon>Bacteria</taxon>
        <taxon>Pseudomonadati</taxon>
        <taxon>Pseudomonadota</taxon>
        <taxon>Gammaproteobacteria</taxon>
        <taxon>Chromatiales</taxon>
        <taxon>Chromatiaceae</taxon>
        <taxon>Thiohalocapsa</taxon>
    </lineage>
</organism>
<reference evidence="1 2" key="1">
    <citation type="journal article" date="2020" name="Microorganisms">
        <title>Osmotic Adaptation and Compatible Solute Biosynthesis of Phototrophic Bacteria as Revealed from Genome Analyses.</title>
        <authorList>
            <person name="Imhoff J.F."/>
            <person name="Rahn T."/>
            <person name="Kunzel S."/>
            <person name="Keller A."/>
            <person name="Neulinger S.C."/>
        </authorList>
    </citation>
    <scope>NUCLEOTIDE SEQUENCE [LARGE SCALE GENOMIC DNA]</scope>
    <source>
        <strain evidence="1 2">DSM 6210</strain>
    </source>
</reference>
<gene>
    <name evidence="1" type="ORF">CKO31_10015</name>
</gene>
<accession>A0ABS1CGN2</accession>
<dbReference type="Proteomes" id="UP000748752">
    <property type="component" value="Unassembled WGS sequence"/>
</dbReference>
<dbReference type="Gene3D" id="1.10.1660.10">
    <property type="match status" value="1"/>
</dbReference>
<sequence length="113" mass="12715">MTEPQAGLEGELLDEQRALALAELTRVCGVSVEQVRSMVAEGMLHPRGAAPEQWVFRGIEVIRVRRAVRLQRDLELNLPGTALALELIDEIERLRCRVRRLEQQTGAWTDADA</sequence>